<organism evidence="3 4">
    <name type="scientific">Halapricum desulfuricans</name>
    <dbReference type="NCBI Taxonomy" id="2841257"/>
    <lineage>
        <taxon>Archaea</taxon>
        <taxon>Methanobacteriati</taxon>
        <taxon>Methanobacteriota</taxon>
        <taxon>Stenosarchaea group</taxon>
        <taxon>Halobacteria</taxon>
        <taxon>Halobacteriales</taxon>
        <taxon>Haloarculaceae</taxon>
        <taxon>Halapricum</taxon>
    </lineage>
</organism>
<evidence type="ECO:0000313" key="4">
    <source>
        <dbReference type="Proteomes" id="UP000663292"/>
    </source>
</evidence>
<protein>
    <submittedName>
        <fullName evidence="3">Putative pilin/flagellin</fullName>
    </submittedName>
</protein>
<sequence length="1303" mass="140678">MRRIQEGSVGGDNRGVSEVLGTALLIGFVVTAAVLLLVMGGNTVEQVEEQNRVQSATQSFQQFASEIEAIRQSESESVAFELPDEIANDVTTESRTRITLYANGNASCTTGEIELQSLVYESADGDAVGYEFGGVWEQTGPNSSSMVRAPNIEYRDGRLAVSLSQMQTGMHGSSTIDARLNESESRRMTANLTRSLFVNKTAVALSEGPSTPVGQLESCRPQGVENITVVVENSRFATAWHNYALRNYDDRLVDVSPGEDTQVGSGDTVEITYTVQDTEFANFEVTGVDAVPSAPADEDVSVNTTVENTGDLTKTNDISFSIYKETASGGWDPVSGAAPQHVETERLAGGEAVDYEFTIPGDAVSDPGRYQYRIETGDDVYSDTIDIGDTDDDWPRFEITSLDAPDSAHLSGNPQLNVTVRNEGDLLGNQTIAFSFDGDREATRTVGLGREEEATLTFDIPTGSSGTDIPLNVTSNDDFATTLIDIGSAAYFDISEAGSPTGIDAEETFEINASITNTGGVDGTQSVEIRVQNASTGTVVDRGEWEPTLDGHLSETGEESRELTLTVDGVATPGLYNYTVQTGDENVTRTFYVGEKATDFFQVSSVRATPNPVEQGNTTTVTAVINNTGASSAEQTIEFAFADGTSKTDTVSLAPGSGTTVTFDYEVPEALPAGAYEYTVSTANSSATDQIRVAANLSGAFESGDDGQIEIDGDTTARLQVLGTEPTATSYDYDYVGWSNGDWWWDSDGGWIYDPNDGNYRIDGGEISRAPTVMDIVTENETAGRVEHNVWSGDDLNRPRNWERQVDRNPYFNRTVTVSEASSLWVSATTYGCERYGYTDTGLDRYVDPYGWFDRNRCTDWGSELVSTNSNQNTENVVILGDNETVPSWGSASPDQRSIGDILEDKFDPDTGRLNLEDDQLVMLFELTQPDADPDDADPSTSGDPDYNDAVVLFEVVNRTRTVKTPARLVISDLQTPAVVEEGETDTLRVEVTNRGGQVGSTDVTYHFDGAAAGSTATGELEHNESTWIEFDIPPNAGYDPGTYEYELGLTANPNQTRSGNVYVGSDRGPRFIVQGFERAYPRGVPLDSDASVTATVANVGDEDATMPVRWFVDGESRSSEAITLPAGESTTVTFDGVPTDETGPISVEATADNTGYDADNSSQRGTITVETETFVVNRVRVGTESYDEDELILVTSLSDLDGLIENTATVAGTQQVDFTLTNRSTGETRTATTDVSLDGTSATFERFGLGSWSNATGYYDYEIETEDDRFTGTIQIVPAAEAYPDAQNPEYISIDMNVITFE</sequence>
<keyword evidence="1" id="KW-0812">Transmembrane</keyword>
<keyword evidence="1" id="KW-1133">Transmembrane helix</keyword>
<dbReference type="Pfam" id="PF07705">
    <property type="entry name" value="CARDB"/>
    <property type="match status" value="3"/>
</dbReference>
<evidence type="ECO:0000256" key="1">
    <source>
        <dbReference type="SAM" id="Phobius"/>
    </source>
</evidence>
<dbReference type="InterPro" id="IPR013783">
    <property type="entry name" value="Ig-like_fold"/>
</dbReference>
<feature type="domain" description="CARDB" evidence="2">
    <location>
        <begin position="605"/>
        <end position="681"/>
    </location>
</feature>
<evidence type="ECO:0000259" key="2">
    <source>
        <dbReference type="Pfam" id="PF07705"/>
    </source>
</evidence>
<dbReference type="Gene3D" id="2.60.40.10">
    <property type="entry name" value="Immunoglobulins"/>
    <property type="match status" value="4"/>
</dbReference>
<keyword evidence="1" id="KW-0472">Membrane</keyword>
<dbReference type="GeneID" id="68857996"/>
<keyword evidence="3" id="KW-0966">Cell projection</keyword>
<dbReference type="Proteomes" id="UP000663292">
    <property type="component" value="Chromosome"/>
</dbReference>
<dbReference type="Pfam" id="PF23960">
    <property type="entry name" value="DUF7289"/>
    <property type="match status" value="1"/>
</dbReference>
<dbReference type="EMBL" id="CP064791">
    <property type="protein sequence ID" value="QSG14889.1"/>
    <property type="molecule type" value="Genomic_DNA"/>
</dbReference>
<feature type="transmembrane region" description="Helical" evidence="1">
    <location>
        <begin position="20"/>
        <end position="41"/>
    </location>
</feature>
<keyword evidence="4" id="KW-1185">Reference proteome</keyword>
<dbReference type="NCBIfam" id="TIGR02537">
    <property type="entry name" value="arch_flag_Nterm"/>
    <property type="match status" value="1"/>
</dbReference>
<name>A0A897NW32_9EURY</name>
<gene>
    <name evidence="3" type="ORF">HSEST_1357</name>
</gene>
<accession>A0A897NW32</accession>
<proteinExistence type="predicted"/>
<dbReference type="RefSeq" id="WP_229122936.1">
    <property type="nucleotide sequence ID" value="NZ_CP064791.1"/>
</dbReference>
<reference evidence="3 4" key="1">
    <citation type="submission" date="2020-11" db="EMBL/GenBank/DDBJ databases">
        <title>Carbohydrate-dependent, anaerobic sulfur respiration: A novel catabolism in halophilic archaea.</title>
        <authorList>
            <person name="Sorokin D.Y."/>
            <person name="Messina E."/>
            <person name="Smedile F."/>
            <person name="La Cono V."/>
            <person name="Hallsworth J.E."/>
            <person name="Yakimov M.M."/>
        </authorList>
    </citation>
    <scope>NUCLEOTIDE SEQUENCE [LARGE SCALE GENOMIC DNA]</scope>
    <source>
        <strain evidence="3 4">HSR-Est</strain>
    </source>
</reference>
<dbReference type="InterPro" id="IPR055713">
    <property type="entry name" value="DUF7289"/>
</dbReference>
<keyword evidence="3" id="KW-0969">Cilium</keyword>
<dbReference type="InterPro" id="IPR011635">
    <property type="entry name" value="CARDB"/>
</dbReference>
<keyword evidence="3" id="KW-0282">Flagellum</keyword>
<feature type="domain" description="CARDB" evidence="2">
    <location>
        <begin position="1088"/>
        <end position="1156"/>
    </location>
</feature>
<dbReference type="InterPro" id="IPR013373">
    <property type="entry name" value="Flagellin/pilin_N_arc"/>
</dbReference>
<feature type="domain" description="CARDB" evidence="2">
    <location>
        <begin position="968"/>
        <end position="1048"/>
    </location>
</feature>
<evidence type="ECO:0000313" key="3">
    <source>
        <dbReference type="EMBL" id="QSG14889.1"/>
    </source>
</evidence>